<dbReference type="STRING" id="644358.A0A0C4E2U0"/>
<dbReference type="PANTHER" id="PTHR22977">
    <property type="entry name" value="COX ASSEMBLY MITOCHONDRIAL PROTEIN"/>
    <property type="match status" value="1"/>
</dbReference>
<dbReference type="OrthoDB" id="532630at2759"/>
<gene>
    <name evidence="5" type="ORF">MAPG_06730</name>
</gene>
<keyword evidence="4" id="KW-0143">Chaperone</keyword>
<keyword evidence="3" id="KW-1015">Disulfide bond</keyword>
<dbReference type="AlphaFoldDB" id="A0A0C4E2U0"/>
<accession>A0A0C4E2U0</accession>
<keyword evidence="4" id="KW-0999">Mitochondrion inner membrane</keyword>
<dbReference type="GO" id="GO:0005743">
    <property type="term" value="C:mitochondrial inner membrane"/>
    <property type="evidence" value="ECO:0007669"/>
    <property type="project" value="UniProtKB-SubCell"/>
</dbReference>
<dbReference type="eggNOG" id="ENOG502SBZE">
    <property type="taxonomic scope" value="Eukaryota"/>
</dbReference>
<dbReference type="OMA" id="PYNANCE"/>
<evidence type="ECO:0000256" key="3">
    <source>
        <dbReference type="ARBA" id="ARBA00023157"/>
    </source>
</evidence>
<keyword evidence="7" id="KW-1185">Reference proteome</keyword>
<keyword evidence="2 4" id="KW-0496">Mitochondrion</keyword>
<keyword evidence="4" id="KW-0472">Membrane</keyword>
<evidence type="ECO:0000256" key="4">
    <source>
        <dbReference type="RuleBase" id="RU364104"/>
    </source>
</evidence>
<reference evidence="5" key="2">
    <citation type="submission" date="2010-05" db="EMBL/GenBank/DDBJ databases">
        <title>The Genome Sequence of Magnaporthe poae strain ATCC 64411.</title>
        <authorList>
            <consortium name="The Broad Institute Genome Sequencing Platform"/>
            <consortium name="Broad Institute Genome Sequencing Center for Infectious Disease"/>
            <person name="Ma L.-J."/>
            <person name="Dead R."/>
            <person name="Young S."/>
            <person name="Zeng Q."/>
            <person name="Koehrsen M."/>
            <person name="Alvarado L."/>
            <person name="Berlin A."/>
            <person name="Chapman S.B."/>
            <person name="Chen Z."/>
            <person name="Freedman E."/>
            <person name="Gellesch M."/>
            <person name="Goldberg J."/>
            <person name="Griggs A."/>
            <person name="Gujja S."/>
            <person name="Heilman E.R."/>
            <person name="Heiman D."/>
            <person name="Hepburn T."/>
            <person name="Howarth C."/>
            <person name="Jen D."/>
            <person name="Larson L."/>
            <person name="Mehta T."/>
            <person name="Neiman D."/>
            <person name="Pearson M."/>
            <person name="Roberts A."/>
            <person name="Saif S."/>
            <person name="Shea T."/>
            <person name="Shenoy N."/>
            <person name="Sisk P."/>
            <person name="Stolte C."/>
            <person name="Sykes S."/>
            <person name="Walk T."/>
            <person name="White J."/>
            <person name="Yandava C."/>
            <person name="Haas B."/>
            <person name="Nusbaum C."/>
            <person name="Birren B."/>
        </authorList>
    </citation>
    <scope>NUCLEOTIDE SEQUENCE</scope>
    <source>
        <strain evidence="5">ATCC 64411</strain>
    </source>
</reference>
<comment type="similarity">
    <text evidence="1 4">Belongs to the CMC family.</text>
</comment>
<evidence type="ECO:0000313" key="7">
    <source>
        <dbReference type="Proteomes" id="UP000011715"/>
    </source>
</evidence>
<sequence length="81" mass="9090">MHLLTCNAHVPTGCEEVIAAFEECHARGFLWKSMGMCNDAKDALAKCLRAERVKRQAENRSAADDKKARIKAAWKEIDENS</sequence>
<comment type="subcellular location">
    <subcellularLocation>
        <location evidence="4">Mitochondrion inner membrane</location>
    </subcellularLocation>
</comment>
<comment type="function">
    <text evidence="4">Required for mitochondrial cytochrome c oxidase (COX) assembly and respiration.</text>
</comment>
<dbReference type="EMBL" id="GL876970">
    <property type="protein sequence ID" value="KLU87737.1"/>
    <property type="molecule type" value="Genomic_DNA"/>
</dbReference>
<reference evidence="6" key="4">
    <citation type="journal article" date="2015" name="G3 (Bethesda)">
        <title>Genome sequences of three phytopathogenic species of the Magnaporthaceae family of fungi.</title>
        <authorList>
            <person name="Okagaki L.H."/>
            <person name="Nunes C.C."/>
            <person name="Sailsbery J."/>
            <person name="Clay B."/>
            <person name="Brown D."/>
            <person name="John T."/>
            <person name="Oh Y."/>
            <person name="Young N."/>
            <person name="Fitzgerald M."/>
            <person name="Haas B.J."/>
            <person name="Zeng Q."/>
            <person name="Young S."/>
            <person name="Adiconis X."/>
            <person name="Fan L."/>
            <person name="Levin J.Z."/>
            <person name="Mitchell T.K."/>
            <person name="Okubara P.A."/>
            <person name="Farman M.L."/>
            <person name="Kohn L.M."/>
            <person name="Birren B."/>
            <person name="Ma L.-J."/>
            <person name="Dean R.A."/>
        </authorList>
    </citation>
    <scope>NUCLEOTIDE SEQUENCE</scope>
    <source>
        <strain evidence="6">ATCC 64411 / 73-15</strain>
    </source>
</reference>
<organism evidence="6 7">
    <name type="scientific">Magnaporthiopsis poae (strain ATCC 64411 / 73-15)</name>
    <name type="common">Kentucky bluegrass fungus</name>
    <name type="synonym">Magnaporthe poae</name>
    <dbReference type="NCBI Taxonomy" id="644358"/>
    <lineage>
        <taxon>Eukaryota</taxon>
        <taxon>Fungi</taxon>
        <taxon>Dikarya</taxon>
        <taxon>Ascomycota</taxon>
        <taxon>Pezizomycotina</taxon>
        <taxon>Sordariomycetes</taxon>
        <taxon>Sordariomycetidae</taxon>
        <taxon>Magnaporthales</taxon>
        <taxon>Magnaporthaceae</taxon>
        <taxon>Magnaporthiopsis</taxon>
    </lineage>
</organism>
<dbReference type="EnsemblFungi" id="MAPG_06730T0">
    <property type="protein sequence ID" value="MAPG_06730T0"/>
    <property type="gene ID" value="MAPG_06730"/>
</dbReference>
<evidence type="ECO:0000256" key="1">
    <source>
        <dbReference type="ARBA" id="ARBA00007347"/>
    </source>
</evidence>
<dbReference type="PANTHER" id="PTHR22977:SF1">
    <property type="entry name" value="COX ASSEMBLY MITOCHONDRIAL PROTEIN 2 HOMOLOG"/>
    <property type="match status" value="1"/>
</dbReference>
<evidence type="ECO:0000313" key="6">
    <source>
        <dbReference type="EnsemblFungi" id="MAPG_06730T0"/>
    </source>
</evidence>
<dbReference type="Pfam" id="PF08583">
    <property type="entry name" value="Cmc1"/>
    <property type="match status" value="1"/>
</dbReference>
<reference evidence="7" key="1">
    <citation type="submission" date="2010-05" db="EMBL/GenBank/DDBJ databases">
        <title>The genome sequence of Magnaporthe poae strain ATCC 64411.</title>
        <authorList>
            <person name="Ma L.-J."/>
            <person name="Dead R."/>
            <person name="Young S."/>
            <person name="Zeng Q."/>
            <person name="Koehrsen M."/>
            <person name="Alvarado L."/>
            <person name="Berlin A."/>
            <person name="Chapman S.B."/>
            <person name="Chen Z."/>
            <person name="Freedman E."/>
            <person name="Gellesch M."/>
            <person name="Goldberg J."/>
            <person name="Griggs A."/>
            <person name="Gujja S."/>
            <person name="Heilman E.R."/>
            <person name="Heiman D."/>
            <person name="Hepburn T."/>
            <person name="Howarth C."/>
            <person name="Jen D."/>
            <person name="Larson L."/>
            <person name="Mehta T."/>
            <person name="Neiman D."/>
            <person name="Pearson M."/>
            <person name="Roberts A."/>
            <person name="Saif S."/>
            <person name="Shea T."/>
            <person name="Shenoy N."/>
            <person name="Sisk P."/>
            <person name="Stolte C."/>
            <person name="Sykes S."/>
            <person name="Walk T."/>
            <person name="White J."/>
            <person name="Yandava C."/>
            <person name="Haas B."/>
            <person name="Nusbaum C."/>
            <person name="Birren B."/>
        </authorList>
    </citation>
    <scope>NUCLEOTIDE SEQUENCE [LARGE SCALE GENOMIC DNA]</scope>
    <source>
        <strain evidence="7">ATCC 64411 / 73-15</strain>
    </source>
</reference>
<dbReference type="Proteomes" id="UP000011715">
    <property type="component" value="Unassembled WGS sequence"/>
</dbReference>
<reference evidence="5" key="3">
    <citation type="submission" date="2011-03" db="EMBL/GenBank/DDBJ databases">
        <title>Annotation of Magnaporthe poae ATCC 64411.</title>
        <authorList>
            <person name="Ma L.-J."/>
            <person name="Dead R."/>
            <person name="Young S.K."/>
            <person name="Zeng Q."/>
            <person name="Gargeya S."/>
            <person name="Fitzgerald M."/>
            <person name="Haas B."/>
            <person name="Abouelleil A."/>
            <person name="Alvarado L."/>
            <person name="Arachchi H.M."/>
            <person name="Berlin A."/>
            <person name="Brown A."/>
            <person name="Chapman S.B."/>
            <person name="Chen Z."/>
            <person name="Dunbar C."/>
            <person name="Freedman E."/>
            <person name="Gearin G."/>
            <person name="Gellesch M."/>
            <person name="Goldberg J."/>
            <person name="Griggs A."/>
            <person name="Gujja S."/>
            <person name="Heiman D."/>
            <person name="Howarth C."/>
            <person name="Larson L."/>
            <person name="Lui A."/>
            <person name="MacDonald P.J.P."/>
            <person name="Mehta T."/>
            <person name="Montmayeur A."/>
            <person name="Murphy C."/>
            <person name="Neiman D."/>
            <person name="Pearson M."/>
            <person name="Priest M."/>
            <person name="Roberts A."/>
            <person name="Saif S."/>
            <person name="Shea T."/>
            <person name="Shenoy N."/>
            <person name="Sisk P."/>
            <person name="Stolte C."/>
            <person name="Sykes S."/>
            <person name="Yandava C."/>
            <person name="Wortman J."/>
            <person name="Nusbaum C."/>
            <person name="Birren B."/>
        </authorList>
    </citation>
    <scope>NUCLEOTIDE SEQUENCE</scope>
    <source>
        <strain evidence="5">ATCC 64411</strain>
    </source>
</reference>
<evidence type="ECO:0000256" key="2">
    <source>
        <dbReference type="ARBA" id="ARBA00023128"/>
    </source>
</evidence>
<proteinExistence type="inferred from homology"/>
<dbReference type="VEuPathDB" id="FungiDB:MAPG_06730"/>
<evidence type="ECO:0000313" key="5">
    <source>
        <dbReference type="EMBL" id="KLU87737.1"/>
    </source>
</evidence>
<name>A0A0C4E2U0_MAGP6</name>
<dbReference type="EMBL" id="ADBL01001626">
    <property type="status" value="NOT_ANNOTATED_CDS"/>
    <property type="molecule type" value="Genomic_DNA"/>
</dbReference>
<reference evidence="6" key="5">
    <citation type="submission" date="2015-06" db="UniProtKB">
        <authorList>
            <consortium name="EnsemblFungi"/>
        </authorList>
    </citation>
    <scope>IDENTIFICATION</scope>
    <source>
        <strain evidence="6">ATCC 64411</strain>
    </source>
</reference>
<protein>
    <recommendedName>
        <fullName evidence="4">COX assembly mitochondrial protein</fullName>
    </recommendedName>
</protein>
<dbReference type="InterPro" id="IPR013892">
    <property type="entry name" value="Cyt_c_biogenesis_Cmc1-like"/>
</dbReference>